<accession>A0A072VZV2</accession>
<dbReference type="EMBL" id="CM001217">
    <property type="protein sequence ID" value="KEH43590.1"/>
    <property type="molecule type" value="Genomic_DNA"/>
</dbReference>
<protein>
    <submittedName>
        <fullName evidence="2">Transmembrane protein, putative</fullName>
    </submittedName>
</protein>
<feature type="transmembrane region" description="Helical" evidence="1">
    <location>
        <begin position="6"/>
        <end position="28"/>
    </location>
</feature>
<organism evidence="2 4">
    <name type="scientific">Medicago truncatula</name>
    <name type="common">Barrel medic</name>
    <name type="synonym">Medicago tribuloides</name>
    <dbReference type="NCBI Taxonomy" id="3880"/>
    <lineage>
        <taxon>Eukaryota</taxon>
        <taxon>Viridiplantae</taxon>
        <taxon>Streptophyta</taxon>
        <taxon>Embryophyta</taxon>
        <taxon>Tracheophyta</taxon>
        <taxon>Spermatophyta</taxon>
        <taxon>Magnoliopsida</taxon>
        <taxon>eudicotyledons</taxon>
        <taxon>Gunneridae</taxon>
        <taxon>Pentapetalae</taxon>
        <taxon>rosids</taxon>
        <taxon>fabids</taxon>
        <taxon>Fabales</taxon>
        <taxon>Fabaceae</taxon>
        <taxon>Papilionoideae</taxon>
        <taxon>50 kb inversion clade</taxon>
        <taxon>NPAAA clade</taxon>
        <taxon>Hologalegina</taxon>
        <taxon>IRL clade</taxon>
        <taxon>Trifolieae</taxon>
        <taxon>Medicago</taxon>
    </lineage>
</organism>
<evidence type="ECO:0000313" key="4">
    <source>
        <dbReference type="Proteomes" id="UP000002051"/>
    </source>
</evidence>
<evidence type="ECO:0000313" key="2">
    <source>
        <dbReference type="EMBL" id="KEH43590.1"/>
    </source>
</evidence>
<gene>
    <name evidence="2" type="ordered locus">MTR_1g097070</name>
</gene>
<dbReference type="AlphaFoldDB" id="A0A072VZV2"/>
<dbReference type="PANTHER" id="PTHR47723:SF19">
    <property type="entry name" value="POLYNUCLEOTIDYL TRANSFERASE, RIBONUCLEASE H-LIKE SUPERFAMILY PROTEIN"/>
    <property type="match status" value="1"/>
</dbReference>
<keyword evidence="1" id="KW-0472">Membrane</keyword>
<proteinExistence type="predicted"/>
<reference evidence="2 4" key="2">
    <citation type="journal article" date="2014" name="BMC Genomics">
        <title>An improved genome release (version Mt4.0) for the model legume Medicago truncatula.</title>
        <authorList>
            <person name="Tang H."/>
            <person name="Krishnakumar V."/>
            <person name="Bidwell S."/>
            <person name="Rosen B."/>
            <person name="Chan A."/>
            <person name="Zhou S."/>
            <person name="Gentzbittel L."/>
            <person name="Childs K.L."/>
            <person name="Yandell M."/>
            <person name="Gundlach H."/>
            <person name="Mayer K.F."/>
            <person name="Schwartz D.C."/>
            <person name="Town C.D."/>
        </authorList>
    </citation>
    <scope>GENOME REANNOTATION</scope>
    <source>
        <strain evidence="2">A17</strain>
        <strain evidence="3 4">cv. Jemalong A17</strain>
    </source>
</reference>
<dbReference type="InterPro" id="IPR044730">
    <property type="entry name" value="RNase_H-like_dom_plant"/>
</dbReference>
<name>A0A072VZV2_MEDTR</name>
<dbReference type="InterPro" id="IPR053151">
    <property type="entry name" value="RNase_H-like"/>
</dbReference>
<dbReference type="HOGENOM" id="CLU_1848065_0_0_1"/>
<dbReference type="CDD" id="cd06222">
    <property type="entry name" value="RNase_H_like"/>
    <property type="match status" value="1"/>
</dbReference>
<reference evidence="3" key="3">
    <citation type="submission" date="2015-04" db="UniProtKB">
        <authorList>
            <consortium name="EnsemblPlants"/>
        </authorList>
    </citation>
    <scope>IDENTIFICATION</scope>
    <source>
        <strain evidence="3">cv. Jemalong A17</strain>
    </source>
</reference>
<keyword evidence="1" id="KW-1133">Transmembrane helix</keyword>
<dbReference type="PANTHER" id="PTHR47723">
    <property type="entry name" value="OS05G0353850 PROTEIN"/>
    <property type="match status" value="1"/>
</dbReference>
<sequence>MLSTILILKVACVTVVSTAAVVGCIYLVSPMIQPQAQAVAVPVGGGGGVQVTEPEPVWTEPMIGWVKLNVSGSLFPQNRSAGCGGVLRDSSRKWLCGFAQKLKPNLKANEIEKDNKEIVNFVNNGPKGKSIDPLIIFLI</sequence>
<dbReference type="Proteomes" id="UP000002051">
    <property type="component" value="Unassembled WGS sequence"/>
</dbReference>
<evidence type="ECO:0000313" key="3">
    <source>
        <dbReference type="EnsemblPlants" id="KEH43590"/>
    </source>
</evidence>
<keyword evidence="4" id="KW-1185">Reference proteome</keyword>
<dbReference type="EnsemblPlants" id="KEH43590">
    <property type="protein sequence ID" value="KEH43590"/>
    <property type="gene ID" value="MTR_1g097070"/>
</dbReference>
<reference evidence="2 4" key="1">
    <citation type="journal article" date="2011" name="Nature">
        <title>The Medicago genome provides insight into the evolution of rhizobial symbioses.</title>
        <authorList>
            <person name="Young N.D."/>
            <person name="Debelle F."/>
            <person name="Oldroyd G.E."/>
            <person name="Geurts R."/>
            <person name="Cannon S.B."/>
            <person name="Udvardi M.K."/>
            <person name="Benedito V.A."/>
            <person name="Mayer K.F."/>
            <person name="Gouzy J."/>
            <person name="Schoof H."/>
            <person name="Van de Peer Y."/>
            <person name="Proost S."/>
            <person name="Cook D.R."/>
            <person name="Meyers B.C."/>
            <person name="Spannagl M."/>
            <person name="Cheung F."/>
            <person name="De Mita S."/>
            <person name="Krishnakumar V."/>
            <person name="Gundlach H."/>
            <person name="Zhou S."/>
            <person name="Mudge J."/>
            <person name="Bharti A.K."/>
            <person name="Murray J.D."/>
            <person name="Naoumkina M.A."/>
            <person name="Rosen B."/>
            <person name="Silverstein K.A."/>
            <person name="Tang H."/>
            <person name="Rombauts S."/>
            <person name="Zhao P.X."/>
            <person name="Zhou P."/>
            <person name="Barbe V."/>
            <person name="Bardou P."/>
            <person name="Bechner M."/>
            <person name="Bellec A."/>
            <person name="Berger A."/>
            <person name="Berges H."/>
            <person name="Bidwell S."/>
            <person name="Bisseling T."/>
            <person name="Choisne N."/>
            <person name="Couloux A."/>
            <person name="Denny R."/>
            <person name="Deshpande S."/>
            <person name="Dai X."/>
            <person name="Doyle J.J."/>
            <person name="Dudez A.M."/>
            <person name="Farmer A.D."/>
            <person name="Fouteau S."/>
            <person name="Franken C."/>
            <person name="Gibelin C."/>
            <person name="Gish J."/>
            <person name="Goldstein S."/>
            <person name="Gonzalez A.J."/>
            <person name="Green P.J."/>
            <person name="Hallab A."/>
            <person name="Hartog M."/>
            <person name="Hua A."/>
            <person name="Humphray S.J."/>
            <person name="Jeong D.H."/>
            <person name="Jing Y."/>
            <person name="Jocker A."/>
            <person name="Kenton S.M."/>
            <person name="Kim D.J."/>
            <person name="Klee K."/>
            <person name="Lai H."/>
            <person name="Lang C."/>
            <person name="Lin S."/>
            <person name="Macmil S.L."/>
            <person name="Magdelenat G."/>
            <person name="Matthews L."/>
            <person name="McCorrison J."/>
            <person name="Monaghan E.L."/>
            <person name="Mun J.H."/>
            <person name="Najar F.Z."/>
            <person name="Nicholson C."/>
            <person name="Noirot C."/>
            <person name="O'Bleness M."/>
            <person name="Paule C.R."/>
            <person name="Poulain J."/>
            <person name="Prion F."/>
            <person name="Qin B."/>
            <person name="Qu C."/>
            <person name="Retzel E.F."/>
            <person name="Riddle C."/>
            <person name="Sallet E."/>
            <person name="Samain S."/>
            <person name="Samson N."/>
            <person name="Sanders I."/>
            <person name="Saurat O."/>
            <person name="Scarpelli C."/>
            <person name="Schiex T."/>
            <person name="Segurens B."/>
            <person name="Severin A.J."/>
            <person name="Sherrier D.J."/>
            <person name="Shi R."/>
            <person name="Sims S."/>
            <person name="Singer S.R."/>
            <person name="Sinharoy S."/>
            <person name="Sterck L."/>
            <person name="Viollet A."/>
            <person name="Wang B.B."/>
            <person name="Wang K."/>
            <person name="Wang M."/>
            <person name="Wang X."/>
            <person name="Warfsmann J."/>
            <person name="Weissenbach J."/>
            <person name="White D.D."/>
            <person name="White J.D."/>
            <person name="Wiley G.B."/>
            <person name="Wincker P."/>
            <person name="Xing Y."/>
            <person name="Yang L."/>
            <person name="Yao Z."/>
            <person name="Ying F."/>
            <person name="Zhai J."/>
            <person name="Zhou L."/>
            <person name="Zuber A."/>
            <person name="Denarie J."/>
            <person name="Dixon R.A."/>
            <person name="May G.D."/>
            <person name="Schwartz D.C."/>
            <person name="Rogers J."/>
            <person name="Quetier F."/>
            <person name="Town C.D."/>
            <person name="Roe B.A."/>
        </authorList>
    </citation>
    <scope>NUCLEOTIDE SEQUENCE [LARGE SCALE GENOMIC DNA]</scope>
    <source>
        <strain evidence="2">A17</strain>
        <strain evidence="3 4">cv. Jemalong A17</strain>
    </source>
</reference>
<keyword evidence="1 2" id="KW-0812">Transmembrane</keyword>
<evidence type="ECO:0000256" key="1">
    <source>
        <dbReference type="SAM" id="Phobius"/>
    </source>
</evidence>